<accession>A0A250AWY1</accession>
<dbReference type="Proteomes" id="UP000217182">
    <property type="component" value="Chromosome"/>
</dbReference>
<reference evidence="4 5" key="1">
    <citation type="submission" date="2016-01" db="EMBL/GenBank/DDBJ databases">
        <authorList>
            <person name="Oliw E.H."/>
        </authorList>
    </citation>
    <scope>NUCLEOTIDE SEQUENCE [LARGE SCALE GENOMIC DNA]</scope>
    <source>
        <strain evidence="4 5">FRB97</strain>
    </source>
</reference>
<dbReference type="GO" id="GO:0015833">
    <property type="term" value="P:peptide transport"/>
    <property type="evidence" value="ECO:0007669"/>
    <property type="project" value="TreeGrafter"/>
</dbReference>
<dbReference type="GO" id="GO:1904680">
    <property type="term" value="F:peptide transmembrane transporter activity"/>
    <property type="evidence" value="ECO:0007669"/>
    <property type="project" value="TreeGrafter"/>
</dbReference>
<dbReference type="EMBL" id="CP014136">
    <property type="protein sequence ID" value="ATA18427.1"/>
    <property type="molecule type" value="Genomic_DNA"/>
</dbReference>
<comment type="similarity">
    <text evidence="1">Belongs to the bacterial solute-binding protein 5 family.</text>
</comment>
<sequence length="556" mass="62230">MTDKLTDALPQLSRRKALIYMAAGAATLALPNLFGVGRALAAPPAQRKGQMIIGFSQEPTVFNPHLPHIEVDEGLHFSLFDPLFAIDPQGNFTPSLAVEVPTVANGGISADGLQFRIKLRDGVKWHDGQPFTAQDVKFTLELLVDPNFRSWRKTGHELVRDIQVVSPTEITWRMAKPFAPYTSILASTFIVPEHILGPLADKNTAPFNNAPVGTGPYKWQRRIPGDHIELLANADYFNGGPYLERIIYKYIPDLNVMYTQFASGDIDVVGLQWITADHYDDAKKLPGKAVEVVASATVENFAFNLGKPQFQELAVRQAIYYAIDKQTIIDSLYYGLPKPTETYMPVGSQYYNAALPKHEFNLDKAKQILDEAGWQPGSDGIRQKNGVRLSFNNSTTAGNHLREQMQQFLQQTFQEVGIEMKIANLPPAVMWGEFWMMSQFDSSIVGLNFLTGADPDTSDYMRSTAIPAKGGSGQNTFQYQNPEVDRLLSEGSATFVPEQRKAVYMKIQEIVRQDMPFLPLFPFATVRGHKQGIENVIPNINVRIDSWNVGTWYWHS</sequence>
<dbReference type="PANTHER" id="PTHR30290:SF38">
    <property type="entry name" value="D,D-DIPEPTIDE-BINDING PERIPLASMIC PROTEIN DDPA-RELATED"/>
    <property type="match status" value="1"/>
</dbReference>
<dbReference type="GO" id="GO:0043190">
    <property type="term" value="C:ATP-binding cassette (ABC) transporter complex"/>
    <property type="evidence" value="ECO:0007669"/>
    <property type="project" value="InterPro"/>
</dbReference>
<dbReference type="CDD" id="cd08513">
    <property type="entry name" value="PBP2_thermophilic_Hb8_like"/>
    <property type="match status" value="1"/>
</dbReference>
<evidence type="ECO:0000313" key="4">
    <source>
        <dbReference type="EMBL" id="ATA18427.1"/>
    </source>
</evidence>
<dbReference type="Gene3D" id="3.10.105.10">
    <property type="entry name" value="Dipeptide-binding Protein, Domain 3"/>
    <property type="match status" value="1"/>
</dbReference>
<dbReference type="PANTHER" id="PTHR30290">
    <property type="entry name" value="PERIPLASMIC BINDING COMPONENT OF ABC TRANSPORTER"/>
    <property type="match status" value="1"/>
</dbReference>
<evidence type="ECO:0000256" key="1">
    <source>
        <dbReference type="ARBA" id="ARBA00005695"/>
    </source>
</evidence>
<dbReference type="AlphaFoldDB" id="A0A250AWY1"/>
<dbReference type="Gene3D" id="3.90.76.10">
    <property type="entry name" value="Dipeptide-binding Protein, Domain 1"/>
    <property type="match status" value="1"/>
</dbReference>
<evidence type="ECO:0000313" key="5">
    <source>
        <dbReference type="Proteomes" id="UP000217182"/>
    </source>
</evidence>
<proteinExistence type="inferred from homology"/>
<protein>
    <submittedName>
        <fullName evidence="4">ABC transporter substrate-binding protein</fullName>
    </submittedName>
</protein>
<dbReference type="SUPFAM" id="SSF53850">
    <property type="entry name" value="Periplasmic binding protein-like II"/>
    <property type="match status" value="1"/>
</dbReference>
<evidence type="ECO:0000256" key="2">
    <source>
        <dbReference type="ARBA" id="ARBA00022729"/>
    </source>
</evidence>
<organism evidence="4 5">
    <name type="scientific">Gibbsiella quercinecans</name>
    <dbReference type="NCBI Taxonomy" id="929813"/>
    <lineage>
        <taxon>Bacteria</taxon>
        <taxon>Pseudomonadati</taxon>
        <taxon>Pseudomonadota</taxon>
        <taxon>Gammaproteobacteria</taxon>
        <taxon>Enterobacterales</taxon>
        <taxon>Yersiniaceae</taxon>
        <taxon>Gibbsiella</taxon>
    </lineage>
</organism>
<dbReference type="InterPro" id="IPR030678">
    <property type="entry name" value="Peptide/Ni-bd"/>
</dbReference>
<keyword evidence="2" id="KW-0732">Signal</keyword>
<dbReference type="InterPro" id="IPR039424">
    <property type="entry name" value="SBP_5"/>
</dbReference>
<dbReference type="InterPro" id="IPR006311">
    <property type="entry name" value="TAT_signal"/>
</dbReference>
<dbReference type="PROSITE" id="PS51318">
    <property type="entry name" value="TAT"/>
    <property type="match status" value="1"/>
</dbReference>
<dbReference type="KEGG" id="gqu:AWC35_03165"/>
<evidence type="ECO:0000259" key="3">
    <source>
        <dbReference type="Pfam" id="PF00496"/>
    </source>
</evidence>
<dbReference type="Gene3D" id="3.40.190.10">
    <property type="entry name" value="Periplasmic binding protein-like II"/>
    <property type="match status" value="1"/>
</dbReference>
<keyword evidence="5" id="KW-1185">Reference proteome</keyword>
<feature type="domain" description="Solute-binding protein family 5" evidence="3">
    <location>
        <begin position="103"/>
        <end position="458"/>
    </location>
</feature>
<dbReference type="GO" id="GO:0030288">
    <property type="term" value="C:outer membrane-bounded periplasmic space"/>
    <property type="evidence" value="ECO:0007669"/>
    <property type="project" value="UniProtKB-ARBA"/>
</dbReference>
<dbReference type="OrthoDB" id="9801912at2"/>
<dbReference type="InterPro" id="IPR000914">
    <property type="entry name" value="SBP_5_dom"/>
</dbReference>
<dbReference type="PIRSF" id="PIRSF002741">
    <property type="entry name" value="MppA"/>
    <property type="match status" value="1"/>
</dbReference>
<name>A0A250AWY1_9GAMM</name>
<dbReference type="RefSeq" id="WP_095845025.1">
    <property type="nucleotide sequence ID" value="NZ_CP014136.1"/>
</dbReference>
<gene>
    <name evidence="4" type="ORF">AWC35_03165</name>
</gene>
<dbReference type="Pfam" id="PF00496">
    <property type="entry name" value="SBP_bac_5"/>
    <property type="match status" value="1"/>
</dbReference>